<dbReference type="GO" id="GO:0000727">
    <property type="term" value="P:double-strand break repair via break-induced replication"/>
    <property type="evidence" value="ECO:0007669"/>
    <property type="project" value="TreeGrafter"/>
</dbReference>
<evidence type="ECO:0000256" key="1">
    <source>
        <dbReference type="ARBA" id="ARBA00004123"/>
    </source>
</evidence>
<dbReference type="InterPro" id="IPR003874">
    <property type="entry name" value="CDC45"/>
</dbReference>
<organism evidence="7 8">
    <name type="scientific">Cutaneotrichosporon oleaginosum</name>
    <dbReference type="NCBI Taxonomy" id="879819"/>
    <lineage>
        <taxon>Eukaryota</taxon>
        <taxon>Fungi</taxon>
        <taxon>Dikarya</taxon>
        <taxon>Basidiomycota</taxon>
        <taxon>Agaricomycotina</taxon>
        <taxon>Tremellomycetes</taxon>
        <taxon>Trichosporonales</taxon>
        <taxon>Trichosporonaceae</taxon>
        <taxon>Cutaneotrichosporon</taxon>
    </lineage>
</organism>
<protein>
    <submittedName>
        <fullName evidence="7">Putative cell division control protein 45</fullName>
    </submittedName>
</protein>
<dbReference type="STRING" id="879819.A0A0J0XBF3"/>
<evidence type="ECO:0000313" key="7">
    <source>
        <dbReference type="EMBL" id="KLT38397.1"/>
    </source>
</evidence>
<keyword evidence="4" id="KW-0539">Nucleus</keyword>
<feature type="compositionally biased region" description="Basic and acidic residues" evidence="6">
    <location>
        <begin position="241"/>
        <end position="254"/>
    </location>
</feature>
<comment type="similarity">
    <text evidence="2">Belongs to the CDC45 family.</text>
</comment>
<dbReference type="GO" id="GO:0003682">
    <property type="term" value="F:chromatin binding"/>
    <property type="evidence" value="ECO:0007669"/>
    <property type="project" value="TreeGrafter"/>
</dbReference>
<keyword evidence="5" id="KW-0131">Cell cycle</keyword>
<evidence type="ECO:0000256" key="2">
    <source>
        <dbReference type="ARBA" id="ARBA00010727"/>
    </source>
</evidence>
<gene>
    <name evidence="7" type="ORF">CC85DRAFT_289560</name>
</gene>
<evidence type="ECO:0000256" key="6">
    <source>
        <dbReference type="SAM" id="MobiDB-lite"/>
    </source>
</evidence>
<dbReference type="AlphaFoldDB" id="A0A0J0XBF3"/>
<dbReference type="GO" id="GO:0003697">
    <property type="term" value="F:single-stranded DNA binding"/>
    <property type="evidence" value="ECO:0007669"/>
    <property type="project" value="TreeGrafter"/>
</dbReference>
<dbReference type="GO" id="GO:0006270">
    <property type="term" value="P:DNA replication initiation"/>
    <property type="evidence" value="ECO:0007669"/>
    <property type="project" value="InterPro"/>
</dbReference>
<evidence type="ECO:0000256" key="5">
    <source>
        <dbReference type="ARBA" id="ARBA00023306"/>
    </source>
</evidence>
<dbReference type="PANTHER" id="PTHR10507:SF0">
    <property type="entry name" value="CELL DIVISION CONTROL PROTEIN 45 HOMOLOG"/>
    <property type="match status" value="1"/>
</dbReference>
<dbReference type="Proteomes" id="UP000053611">
    <property type="component" value="Unassembled WGS sequence"/>
</dbReference>
<accession>A0A0J0XBF3</accession>
<evidence type="ECO:0000256" key="3">
    <source>
        <dbReference type="ARBA" id="ARBA00022705"/>
    </source>
</evidence>
<dbReference type="GO" id="GO:1902977">
    <property type="term" value="P:mitotic DNA replication preinitiation complex assembly"/>
    <property type="evidence" value="ECO:0007669"/>
    <property type="project" value="TreeGrafter"/>
</dbReference>
<dbReference type="OrthoDB" id="10258882at2759"/>
<proteinExistence type="inferred from homology"/>
<reference evidence="7 8" key="1">
    <citation type="submission" date="2015-03" db="EMBL/GenBank/DDBJ databases">
        <title>Genomics and transcriptomics of the oil-accumulating basidiomycete yeast T. oleaginosus allow insights into substrate utilization and the diverse evolutionary trajectories of mating systems in fungi.</title>
        <authorList>
            <consortium name="DOE Joint Genome Institute"/>
            <person name="Kourist R."/>
            <person name="Kracht O."/>
            <person name="Bracharz F."/>
            <person name="Lipzen A."/>
            <person name="Nolan M."/>
            <person name="Ohm R."/>
            <person name="Grigoriev I."/>
            <person name="Sun S."/>
            <person name="Heitman J."/>
            <person name="Bruck T."/>
            <person name="Nowrousian M."/>
        </authorList>
    </citation>
    <scope>NUCLEOTIDE SEQUENCE [LARGE SCALE GENOMIC DNA]</scope>
    <source>
        <strain evidence="7 8">IBC0246</strain>
    </source>
</reference>
<comment type="subcellular location">
    <subcellularLocation>
        <location evidence="1">Nucleus</location>
    </subcellularLocation>
</comment>
<evidence type="ECO:0000256" key="4">
    <source>
        <dbReference type="ARBA" id="ARBA00023242"/>
    </source>
</evidence>
<dbReference type="EMBL" id="KQ087311">
    <property type="protein sequence ID" value="KLT38397.1"/>
    <property type="molecule type" value="Genomic_DNA"/>
</dbReference>
<keyword evidence="3" id="KW-0235">DNA replication</keyword>
<sequence>MPLLLPPGQDRRPSELTYTDGYNSIVSRVRRKRGTGSGGVVIIAGIDMDGLLASRILTSLFKQDNVPFQLVPVGGYTDLELKAREALKSEDLHTLILLSLGSILPLASFFELPRGVHLHVMDARRPWNLSNLFGISLDVDDDGEEAGEGKIWTWGDGDEVKLDNVKKSWETLEYEPESDSDSDSDEEDDEDAAADEDEERTENGSDDEDGEDGEATGDNDGSGTRPRKRSRESSTKPNKRRRDDVKPRKMPRAVREAHIERVSRYYEAGTSYGMSVAQTIYLLATELERADNDLLWLAILAVTHQYVSAQIDRKRYDMFHVALSDEVVRLNPPVTSREPDADNRRITKSDELRFVLFRHWNLYDAMLHSSYVAGRMGIWRERGQKKIRGLLAKMGYSMQQCVQAYAHMDLKLKKELPEKLDAIAPEYGLVELEYPSFVRAFGFEVATMSAADAVEGLTALLEAATGLRIEVEVEGGRGGGEWFGSMRTWSIGGDYSVIERDNAPTEEADIEIDKEDRSKQSLSANFWITYDACGDIALLKKSLPLAKALHCAIIRQGSAILDKGTIRPLHKFRFTAVKEGPDLRIFSKPAALARLALWLMDATRDKWTDRDTRNGYTVTSLPFVIAVLNEEKRTYLVAGVTGAPEFGDVRKNKFGLAFQKAAQESQVACSELFDTSVIEIADVDLQGFMEVLAMRSVTI</sequence>
<feature type="compositionally biased region" description="Acidic residues" evidence="6">
    <location>
        <begin position="172"/>
        <end position="217"/>
    </location>
</feature>
<dbReference type="GO" id="GO:0051301">
    <property type="term" value="P:cell division"/>
    <property type="evidence" value="ECO:0007669"/>
    <property type="project" value="UniProtKB-KW"/>
</dbReference>
<dbReference type="GeneID" id="28985282"/>
<dbReference type="RefSeq" id="XP_018274888.1">
    <property type="nucleotide sequence ID" value="XM_018424679.1"/>
</dbReference>
<keyword evidence="7" id="KW-0132">Cell division</keyword>
<dbReference type="Pfam" id="PF02724">
    <property type="entry name" value="CDC45"/>
    <property type="match status" value="1"/>
</dbReference>
<name>A0A0J0XBF3_9TREE</name>
<keyword evidence="8" id="KW-1185">Reference proteome</keyword>
<dbReference type="PANTHER" id="PTHR10507">
    <property type="entry name" value="CDC45-RELATED PROTEIN"/>
    <property type="match status" value="1"/>
</dbReference>
<evidence type="ECO:0000313" key="8">
    <source>
        <dbReference type="Proteomes" id="UP000053611"/>
    </source>
</evidence>
<dbReference type="GO" id="GO:0003688">
    <property type="term" value="F:DNA replication origin binding"/>
    <property type="evidence" value="ECO:0007669"/>
    <property type="project" value="TreeGrafter"/>
</dbReference>
<feature type="region of interest" description="Disordered" evidence="6">
    <location>
        <begin position="172"/>
        <end position="254"/>
    </location>
</feature>
<dbReference type="GO" id="GO:0031261">
    <property type="term" value="C:DNA replication preinitiation complex"/>
    <property type="evidence" value="ECO:0007669"/>
    <property type="project" value="TreeGrafter"/>
</dbReference>